<keyword evidence="2" id="KW-1185">Reference proteome</keyword>
<dbReference type="RefSeq" id="WP_104506820.1">
    <property type="nucleotide sequence ID" value="NZ_JACIGC010000005.1"/>
</dbReference>
<evidence type="ECO:0000313" key="1">
    <source>
        <dbReference type="EMBL" id="PPQ32587.1"/>
    </source>
</evidence>
<dbReference type="AlphaFoldDB" id="A0A2S6NDA2"/>
<dbReference type="InterPro" id="IPR015424">
    <property type="entry name" value="PyrdxlP-dep_Trfase"/>
</dbReference>
<evidence type="ECO:0008006" key="3">
    <source>
        <dbReference type="Google" id="ProtNLM"/>
    </source>
</evidence>
<protein>
    <recommendedName>
        <fullName evidence="3">Aminotransferase class V domain-containing protein</fullName>
    </recommendedName>
</protein>
<proteinExistence type="predicted"/>
<name>A0A2S6NDA2_9HYPH</name>
<gene>
    <name evidence="1" type="ORF">CCR94_05255</name>
</gene>
<reference evidence="1 2" key="1">
    <citation type="journal article" date="2018" name="Arch. Microbiol.">
        <title>New insights into the metabolic potential of the phototrophic purple bacterium Rhodopila globiformis DSM 161(T) from its draft genome sequence and evidence for a vanadium-dependent nitrogenase.</title>
        <authorList>
            <person name="Imhoff J.F."/>
            <person name="Rahn T."/>
            <person name="Kunzel S."/>
            <person name="Neulinger S.C."/>
        </authorList>
    </citation>
    <scope>NUCLEOTIDE SEQUENCE [LARGE SCALE GENOMIC DNA]</scope>
    <source>
        <strain evidence="1 2">DSM 16996</strain>
    </source>
</reference>
<evidence type="ECO:0000313" key="2">
    <source>
        <dbReference type="Proteomes" id="UP000239089"/>
    </source>
</evidence>
<sequence>MSQPNLSSGRPPTLAPLFRAEAGNPLLAMMLASGGDERIALGPDGRNRYGARARPHAGDIWFSSSTASGVSPRGWEAASAALPCAFLAGESEDWFADLRRRLLNLLAPPETQAVFCASGTQAEYAALALASARAAPGQKIVNILIGPEETGRGAPLAASGRHFLNSAPFGAGRAGFALDGWEGVAALAALPLRDADGKPLPASEIDAKACALVRVARARHAHTLVHLLDGSKTGLSAISRDCAKALLRDNPGEVTVVVDACQLRCKPEQVRADLDSGFLVMVSGSKFLGGPAFSGALLVPGGFARALAEGDDIPWPEGLADHFAYYDWPPLLRDRIAGPFGARCNGGLGLRWEAALAELEVFCALDPALIEMAKACFHGEARRQVMMLPQLEIDESGGEPTLIPILMRGGAKGAAEAVLRALRQQGLHLGQIVQIGGRDALRLCLSAPQIVDFARRYTEIGSESFAFAPLRADLEKLFAAWGALLN</sequence>
<dbReference type="OrthoDB" id="8556864at2"/>
<dbReference type="SUPFAM" id="SSF53383">
    <property type="entry name" value="PLP-dependent transferases"/>
    <property type="match status" value="1"/>
</dbReference>
<dbReference type="InterPro" id="IPR015421">
    <property type="entry name" value="PyrdxlP-dep_Trfase_major"/>
</dbReference>
<comment type="caution">
    <text evidence="1">The sequence shown here is derived from an EMBL/GenBank/DDBJ whole genome shotgun (WGS) entry which is preliminary data.</text>
</comment>
<organism evidence="1 2">
    <name type="scientific">Rhodoblastus sphagnicola</name>
    <dbReference type="NCBI Taxonomy" id="333368"/>
    <lineage>
        <taxon>Bacteria</taxon>
        <taxon>Pseudomonadati</taxon>
        <taxon>Pseudomonadota</taxon>
        <taxon>Alphaproteobacteria</taxon>
        <taxon>Hyphomicrobiales</taxon>
        <taxon>Rhodoblastaceae</taxon>
        <taxon>Rhodoblastus</taxon>
    </lineage>
</organism>
<dbReference type="Proteomes" id="UP000239089">
    <property type="component" value="Unassembled WGS sequence"/>
</dbReference>
<accession>A0A2S6NDA2</accession>
<dbReference type="EMBL" id="NHSJ01000038">
    <property type="protein sequence ID" value="PPQ32587.1"/>
    <property type="molecule type" value="Genomic_DNA"/>
</dbReference>
<dbReference type="Gene3D" id="3.40.640.10">
    <property type="entry name" value="Type I PLP-dependent aspartate aminotransferase-like (Major domain)"/>
    <property type="match status" value="1"/>
</dbReference>